<dbReference type="EMBL" id="APVL01000014">
    <property type="protein sequence ID" value="EWG09740.1"/>
    <property type="molecule type" value="Genomic_DNA"/>
</dbReference>
<evidence type="ECO:0000313" key="3">
    <source>
        <dbReference type="Proteomes" id="UP000019270"/>
    </source>
</evidence>
<protein>
    <submittedName>
        <fullName evidence="2">Uncharacterized protein</fullName>
    </submittedName>
</protein>
<feature type="transmembrane region" description="Helical" evidence="1">
    <location>
        <begin position="12"/>
        <end position="35"/>
    </location>
</feature>
<proteinExistence type="predicted"/>
<accession>W7KQM9</accession>
<evidence type="ECO:0000256" key="1">
    <source>
        <dbReference type="SAM" id="Phobius"/>
    </source>
</evidence>
<reference evidence="3" key="1">
    <citation type="submission" date="2013-03" db="EMBL/GenBank/DDBJ databases">
        <title>Draft genome sequence of Bacillus firmus DS1.</title>
        <authorList>
            <person name="Peng D."/>
            <person name="Zhu L."/>
            <person name="Sun M."/>
        </authorList>
    </citation>
    <scope>NUCLEOTIDE SEQUENCE [LARGE SCALE GENOMIC DNA]</scope>
    <source>
        <strain evidence="3">DS1</strain>
    </source>
</reference>
<keyword evidence="1" id="KW-0472">Membrane</keyword>
<sequence length="65" mass="7651">MTMIMAAIKKQHWLLFVLKLSNLAGIFPLGAYIPVYGYIYLSHLLHWCNKSKKYDRPKYLSIAMF</sequence>
<evidence type="ECO:0000313" key="2">
    <source>
        <dbReference type="EMBL" id="EWG09740.1"/>
    </source>
</evidence>
<reference evidence="2 3" key="2">
    <citation type="journal article" date="2016" name="Sci. Rep.">
        <title>A novel serine protease, Sep1, from Bacillus firmus DS-1 has nematicidal activity and degrades multiple intestinal-associated nematode proteins.</title>
        <authorList>
            <person name="Geng C."/>
            <person name="Nie X."/>
            <person name="Tang Z."/>
            <person name="Zhang Y."/>
            <person name="Lin J."/>
            <person name="Sun M."/>
            <person name="Peng D."/>
        </authorList>
    </citation>
    <scope>NUCLEOTIDE SEQUENCE [LARGE SCALE GENOMIC DNA]</scope>
    <source>
        <strain evidence="2 3">DS1</strain>
    </source>
</reference>
<gene>
    <name evidence="2" type="ORF">PBF_17819</name>
</gene>
<dbReference type="AlphaFoldDB" id="W7KQM9"/>
<name>W7KQM9_CYTFI</name>
<keyword evidence="1" id="KW-0812">Transmembrane</keyword>
<organism evidence="2 3">
    <name type="scientific">Cytobacillus firmus DS1</name>
    <dbReference type="NCBI Taxonomy" id="1307436"/>
    <lineage>
        <taxon>Bacteria</taxon>
        <taxon>Bacillati</taxon>
        <taxon>Bacillota</taxon>
        <taxon>Bacilli</taxon>
        <taxon>Bacillales</taxon>
        <taxon>Bacillaceae</taxon>
        <taxon>Cytobacillus</taxon>
    </lineage>
</organism>
<dbReference type="Proteomes" id="UP000019270">
    <property type="component" value="Unassembled WGS sequence"/>
</dbReference>
<comment type="caution">
    <text evidence="2">The sequence shown here is derived from an EMBL/GenBank/DDBJ whole genome shotgun (WGS) entry which is preliminary data.</text>
</comment>
<keyword evidence="1" id="KW-1133">Transmembrane helix</keyword>